<dbReference type="Proteomes" id="UP000233332">
    <property type="component" value="Unassembled WGS sequence"/>
</dbReference>
<dbReference type="RefSeq" id="WP_101300348.1">
    <property type="nucleotide sequence ID" value="NZ_NXGX01000002.1"/>
</dbReference>
<dbReference type="InterPro" id="IPR011050">
    <property type="entry name" value="Pectin_lyase_fold/virulence"/>
</dbReference>
<proteinExistence type="predicted"/>
<keyword evidence="2" id="KW-1185">Reference proteome</keyword>
<dbReference type="SUPFAM" id="SSF51126">
    <property type="entry name" value="Pectin lyase-like"/>
    <property type="match status" value="1"/>
</dbReference>
<dbReference type="AlphaFoldDB" id="A0A2N3L9E7"/>
<reference evidence="1 2" key="1">
    <citation type="submission" date="2017-09" db="EMBL/GenBank/DDBJ databases">
        <title>Biodiversity and function of Thalassospira species in the particle-attached aromatic-hydrocarbon-degrading consortia from the surface seawater of the China South Sea.</title>
        <authorList>
            <person name="Dong C."/>
            <person name="Lai Q."/>
            <person name="Shao Z."/>
        </authorList>
    </citation>
    <scope>NUCLEOTIDE SEQUENCE [LARGE SCALE GENOMIC DNA]</scope>
    <source>
        <strain evidence="1 2">139Z-12</strain>
    </source>
</reference>
<comment type="caution">
    <text evidence="1">The sequence shown here is derived from an EMBL/GenBank/DDBJ whole genome shotgun (WGS) entry which is preliminary data.</text>
</comment>
<evidence type="ECO:0000313" key="1">
    <source>
        <dbReference type="EMBL" id="PKR59356.1"/>
    </source>
</evidence>
<evidence type="ECO:0008006" key="3">
    <source>
        <dbReference type="Google" id="ProtNLM"/>
    </source>
</evidence>
<evidence type="ECO:0000313" key="2">
    <source>
        <dbReference type="Proteomes" id="UP000233332"/>
    </source>
</evidence>
<sequence>MRIVYVSPNAQECWIDAAWRSTKSLDVAVKDSMPGDLIRLVAGDYPLSEPLVFPRSGHEGAPIILRGDTGSQLKVNNKPDYSVSANNPGRDRFAAFKLIDVAHIRIENLSIIRSWPSAVYIENSHDLCFTGLDITAGTYAVYANGVTTQAIEITQCRWTQDDEIWRAIRWDDIHDGNIHPDGKAPFRYLNGAFFGADDITGNVLIARNDIRDCYNGVRMDVSAENLAAPIGSFNRDVRIFDNNFSYIRDNPVEPEATAVGWWIGRNRFYNCHKLFSQDGVRGGFWYYFGNICWFDSRPGPEGDEYNGGAVFKLGKGGTVPQPDFISACFHNSFFLRQKYIKKGTTRGLINARNAIEHADPSALPTDFMPADQTFFGDADGLQLSAEAPLPVIFSGDLANHATYPAVFDRYPGVLADPRSAQTPLFEDGLAGRFDLRRAYQTPYDSNLAIPMPDGTVWTGHQDQWPGAITDGKRYGGPEFVAVNLEYVRELLNTRD</sequence>
<gene>
    <name evidence="1" type="ORF">COO92_04750</name>
</gene>
<dbReference type="InterPro" id="IPR012334">
    <property type="entry name" value="Pectin_lyas_fold"/>
</dbReference>
<name>A0A2N3L9E7_9PROT</name>
<accession>A0A2N3L9E7</accession>
<protein>
    <recommendedName>
        <fullName evidence="3">Right handed beta helix domain-containing protein</fullName>
    </recommendedName>
</protein>
<dbReference type="Gene3D" id="2.160.20.10">
    <property type="entry name" value="Single-stranded right-handed beta-helix, Pectin lyase-like"/>
    <property type="match status" value="1"/>
</dbReference>
<dbReference type="EMBL" id="NXGX01000002">
    <property type="protein sequence ID" value="PKR59356.1"/>
    <property type="molecule type" value="Genomic_DNA"/>
</dbReference>
<organism evidence="1 2">
    <name type="scientific">Thalassospira lohafexi</name>
    <dbReference type="NCBI Taxonomy" id="744227"/>
    <lineage>
        <taxon>Bacteria</taxon>
        <taxon>Pseudomonadati</taxon>
        <taxon>Pseudomonadota</taxon>
        <taxon>Alphaproteobacteria</taxon>
        <taxon>Rhodospirillales</taxon>
        <taxon>Thalassospiraceae</taxon>
        <taxon>Thalassospira</taxon>
    </lineage>
</organism>